<comment type="caution">
    <text evidence="1">The sequence shown here is derived from an EMBL/GenBank/DDBJ whole genome shotgun (WGS) entry which is preliminary data.</text>
</comment>
<sequence>MAAGSNSLNLIVNANSPIFQYGPLPWTSSEFVQYYGSAIMTPDFSVGINDLNDSTLHAPYATFSLSFEGSAIAFIGNTPMPTSTQTFVVTIDGGIPYETSYDDRTPQSYTQWYQSPTLEEGTHTVTVDGLAGTSLDYAVITVGPSTPLAGTQVIVDNEDPAIQWSSGWKFDAAQFDSGFLPDGFTYQNSTRHSSAAGDLMTFRFQGTSVSIYGILSYFEVGMVSATFTLDGESTPQTYIVTEDDLVSNQGDLPNFLFITYSNLLPQDHTLTINITRCINQAFMLDYITYTPSFYNLALMDNLSLPLDSPASSLSELELTNPRYALHQFTRVVTA</sequence>
<dbReference type="Proteomes" id="UP000807469">
    <property type="component" value="Unassembled WGS sequence"/>
</dbReference>
<dbReference type="OrthoDB" id="2756615at2759"/>
<reference evidence="1" key="1">
    <citation type="submission" date="2020-11" db="EMBL/GenBank/DDBJ databases">
        <authorList>
            <consortium name="DOE Joint Genome Institute"/>
            <person name="Ahrendt S."/>
            <person name="Riley R."/>
            <person name="Andreopoulos W."/>
            <person name="Labutti K."/>
            <person name="Pangilinan J."/>
            <person name="Ruiz-Duenas F.J."/>
            <person name="Barrasa J.M."/>
            <person name="Sanchez-Garcia M."/>
            <person name="Camarero S."/>
            <person name="Miyauchi S."/>
            <person name="Serrano A."/>
            <person name="Linde D."/>
            <person name="Babiker R."/>
            <person name="Drula E."/>
            <person name="Ayuso-Fernandez I."/>
            <person name="Pacheco R."/>
            <person name="Padilla G."/>
            <person name="Ferreira P."/>
            <person name="Barriuso J."/>
            <person name="Kellner H."/>
            <person name="Castanera R."/>
            <person name="Alfaro M."/>
            <person name="Ramirez L."/>
            <person name="Pisabarro A.G."/>
            <person name="Kuo A."/>
            <person name="Tritt A."/>
            <person name="Lipzen A."/>
            <person name="He G."/>
            <person name="Yan M."/>
            <person name="Ng V."/>
            <person name="Cullen D."/>
            <person name="Martin F."/>
            <person name="Rosso M.-N."/>
            <person name="Henrissat B."/>
            <person name="Hibbett D."/>
            <person name="Martinez A.T."/>
            <person name="Grigoriev I.V."/>
        </authorList>
    </citation>
    <scope>NUCLEOTIDE SEQUENCE</scope>
    <source>
        <strain evidence="1">CIRM-BRFM 674</strain>
    </source>
</reference>
<protein>
    <submittedName>
        <fullName evidence="1">Uncharacterized protein</fullName>
    </submittedName>
</protein>
<name>A0A9P5Z094_9AGAR</name>
<gene>
    <name evidence="1" type="ORF">BDN70DRAFT_861062</name>
</gene>
<organism evidence="1 2">
    <name type="scientific">Pholiota conissans</name>
    <dbReference type="NCBI Taxonomy" id="109636"/>
    <lineage>
        <taxon>Eukaryota</taxon>
        <taxon>Fungi</taxon>
        <taxon>Dikarya</taxon>
        <taxon>Basidiomycota</taxon>
        <taxon>Agaricomycotina</taxon>
        <taxon>Agaricomycetes</taxon>
        <taxon>Agaricomycetidae</taxon>
        <taxon>Agaricales</taxon>
        <taxon>Agaricineae</taxon>
        <taxon>Strophariaceae</taxon>
        <taxon>Pholiota</taxon>
    </lineage>
</organism>
<proteinExistence type="predicted"/>
<keyword evidence="2" id="KW-1185">Reference proteome</keyword>
<accession>A0A9P5Z094</accession>
<dbReference type="Gene3D" id="2.60.120.260">
    <property type="entry name" value="Galactose-binding domain-like"/>
    <property type="match status" value="2"/>
</dbReference>
<dbReference type="AlphaFoldDB" id="A0A9P5Z094"/>
<evidence type="ECO:0000313" key="2">
    <source>
        <dbReference type="Proteomes" id="UP000807469"/>
    </source>
</evidence>
<dbReference type="EMBL" id="MU155247">
    <property type="protein sequence ID" value="KAF9477930.1"/>
    <property type="molecule type" value="Genomic_DNA"/>
</dbReference>
<evidence type="ECO:0000313" key="1">
    <source>
        <dbReference type="EMBL" id="KAF9477930.1"/>
    </source>
</evidence>